<dbReference type="AlphaFoldDB" id="A0A812TAR5"/>
<dbReference type="EMBL" id="CAJNDS010002531">
    <property type="protein sequence ID" value="CAE7514327.1"/>
    <property type="molecule type" value="Genomic_DNA"/>
</dbReference>
<dbReference type="Proteomes" id="UP000604046">
    <property type="component" value="Unassembled WGS sequence"/>
</dbReference>
<accession>A0A812TAR5</accession>
<organism evidence="2 3">
    <name type="scientific">Symbiodinium natans</name>
    <dbReference type="NCBI Taxonomy" id="878477"/>
    <lineage>
        <taxon>Eukaryota</taxon>
        <taxon>Sar</taxon>
        <taxon>Alveolata</taxon>
        <taxon>Dinophyceae</taxon>
        <taxon>Suessiales</taxon>
        <taxon>Symbiodiniaceae</taxon>
        <taxon>Symbiodinium</taxon>
    </lineage>
</organism>
<evidence type="ECO:0000313" key="2">
    <source>
        <dbReference type="EMBL" id="CAE7514327.1"/>
    </source>
</evidence>
<gene>
    <name evidence="2" type="ORF">SNAT2548_LOCUS28789</name>
</gene>
<dbReference type="OrthoDB" id="428584at2759"/>
<name>A0A812TAR5_9DINO</name>
<comment type="caution">
    <text evidence="2">The sequence shown here is derived from an EMBL/GenBank/DDBJ whole genome shotgun (WGS) entry which is preliminary data.</text>
</comment>
<feature type="region of interest" description="Disordered" evidence="1">
    <location>
        <begin position="1"/>
        <end position="40"/>
    </location>
</feature>
<protein>
    <submittedName>
        <fullName evidence="2">Uncharacterized protein</fullName>
    </submittedName>
</protein>
<keyword evidence="3" id="KW-1185">Reference proteome</keyword>
<evidence type="ECO:0000256" key="1">
    <source>
        <dbReference type="SAM" id="MobiDB-lite"/>
    </source>
</evidence>
<reference evidence="2" key="1">
    <citation type="submission" date="2021-02" db="EMBL/GenBank/DDBJ databases">
        <authorList>
            <person name="Dougan E. K."/>
            <person name="Rhodes N."/>
            <person name="Thang M."/>
            <person name="Chan C."/>
        </authorList>
    </citation>
    <scope>NUCLEOTIDE SEQUENCE</scope>
</reference>
<sequence>MATSSASPPPGEAKPVVFVHNPRSSEGSPGVRPSPVPDTKHESIMQEFVHAQMMTILQPFVDQLELLSDGLSVVTAQTADVQVEVSQQREQIVQHQGRLNGLDARVVEGSSAIQEVNKKVNALVAQTDYLC</sequence>
<proteinExistence type="predicted"/>
<evidence type="ECO:0000313" key="3">
    <source>
        <dbReference type="Proteomes" id="UP000604046"/>
    </source>
</evidence>